<evidence type="ECO:0000313" key="2">
    <source>
        <dbReference type="EnsemblPlants" id="TraesCS7B02G267400.1.cds1"/>
    </source>
</evidence>
<dbReference type="AlphaFoldDB" id="A0A3B6SMR4"/>
<reference evidence="2" key="2">
    <citation type="submission" date="2018-10" db="UniProtKB">
        <authorList>
            <consortium name="EnsemblPlants"/>
        </authorList>
    </citation>
    <scope>IDENTIFICATION</scope>
</reference>
<dbReference type="Gramene" id="TraesROB_scaffold_017055_01G000300.1">
    <property type="protein sequence ID" value="TraesROB_scaffold_017055_01G000300.1"/>
    <property type="gene ID" value="TraesROB_scaffold_017055_01G000300"/>
</dbReference>
<dbReference type="OMA" id="FKISGAH"/>
<dbReference type="Gramene" id="TraesSYM7B03G04224130.1">
    <property type="protein sequence ID" value="TraesSYM7B03G04224130.1.CDS1"/>
    <property type="gene ID" value="TraesSYM7B03G04224130"/>
</dbReference>
<evidence type="ECO:0000256" key="1">
    <source>
        <dbReference type="SAM" id="MobiDB-lite"/>
    </source>
</evidence>
<feature type="compositionally biased region" description="Low complexity" evidence="1">
    <location>
        <begin position="35"/>
        <end position="45"/>
    </location>
</feature>
<dbReference type="Gramene" id="TraesCS7B02G267400.1">
    <property type="protein sequence ID" value="TraesCS7B02G267400.1.cds1"/>
    <property type="gene ID" value="TraesCS7B02G267400"/>
</dbReference>
<dbReference type="Gramene" id="TraesJAG7B03G04157150.1">
    <property type="protein sequence ID" value="TraesJAG7B03G04157150.1.CDS1"/>
    <property type="gene ID" value="TraesJAG7B03G04157150"/>
</dbReference>
<dbReference type="Gramene" id="TraesCS7B03G0732200.1">
    <property type="protein sequence ID" value="TraesCS7B03G0732200.1.CDS1"/>
    <property type="gene ID" value="TraesCS7B03G0732200"/>
</dbReference>
<protein>
    <submittedName>
        <fullName evidence="2">Uncharacterized protein</fullName>
    </submittedName>
</protein>
<name>A0A3B6SMR4_WHEAT</name>
<organism evidence="2">
    <name type="scientific">Triticum aestivum</name>
    <name type="common">Wheat</name>
    <dbReference type="NCBI Taxonomy" id="4565"/>
    <lineage>
        <taxon>Eukaryota</taxon>
        <taxon>Viridiplantae</taxon>
        <taxon>Streptophyta</taxon>
        <taxon>Embryophyta</taxon>
        <taxon>Tracheophyta</taxon>
        <taxon>Spermatophyta</taxon>
        <taxon>Magnoliopsida</taxon>
        <taxon>Liliopsida</taxon>
        <taxon>Poales</taxon>
        <taxon>Poaceae</taxon>
        <taxon>BOP clade</taxon>
        <taxon>Pooideae</taxon>
        <taxon>Triticodae</taxon>
        <taxon>Triticeae</taxon>
        <taxon>Triticinae</taxon>
        <taxon>Triticum</taxon>
    </lineage>
</organism>
<evidence type="ECO:0000313" key="3">
    <source>
        <dbReference type="Proteomes" id="UP000019116"/>
    </source>
</evidence>
<accession>A0A3B6SMR4</accession>
<proteinExistence type="predicted"/>
<dbReference type="EnsemblPlants" id="TraesCS7B02G267400.1">
    <property type="protein sequence ID" value="TraesCS7B02G267400.1.cds1"/>
    <property type="gene ID" value="TraesCS7B02G267400"/>
</dbReference>
<dbReference type="OrthoDB" id="10589412at2759"/>
<dbReference type="Gramene" id="TraesJUL7B03G04214040.1">
    <property type="protein sequence ID" value="TraesJUL7B03G04214040.1.CDS1"/>
    <property type="gene ID" value="TraesJUL7B03G04214040"/>
</dbReference>
<dbReference type="Gramene" id="TraesCAD_scaffold_019782_01G000100.1">
    <property type="protein sequence ID" value="TraesCAD_scaffold_019782_01G000100.1"/>
    <property type="gene ID" value="TraesCAD_scaffold_019782_01G000100"/>
</dbReference>
<feature type="compositionally biased region" description="Polar residues" evidence="1">
    <location>
        <begin position="57"/>
        <end position="66"/>
    </location>
</feature>
<dbReference type="Gramene" id="TraesARI7B03G04116950.1">
    <property type="protein sequence ID" value="TraesARI7B03G04116950.1.CDS1"/>
    <property type="gene ID" value="TraesARI7B03G04116950"/>
</dbReference>
<dbReference type="Proteomes" id="UP000019116">
    <property type="component" value="Chromosome 7B"/>
</dbReference>
<reference evidence="2" key="1">
    <citation type="submission" date="2018-08" db="EMBL/GenBank/DDBJ databases">
        <authorList>
            <person name="Rossello M."/>
        </authorList>
    </citation>
    <scope>NUCLEOTIDE SEQUENCE [LARGE SCALE GENOMIC DNA]</scope>
    <source>
        <strain evidence="2">cv. Chinese Spring</strain>
    </source>
</reference>
<dbReference type="Gramene" id="TraesPARA_EIv1.0_2438890.1">
    <property type="protein sequence ID" value="TraesPARA_EIv1.0_2438890.1.CDS1"/>
    <property type="gene ID" value="TraesPARA_EIv1.0_2438890"/>
</dbReference>
<sequence length="171" mass="18424">MEQNSTLLRRVLQKAARAARTIAYLRPSPPPTPSTPCRRLPPSLLDCTDDDDGGSPSFHTAASTPAETPPSVHSRIDSPGAADIDSRAAEFIERFRRNASLELRYCSPVTPARPPASPDTYFNLSRLHGPALAHARPVCRRSSPGARASASATSINWPSTTCLGRRPTVQV</sequence>
<feature type="region of interest" description="Disordered" evidence="1">
    <location>
        <begin position="22"/>
        <end position="80"/>
    </location>
</feature>
<dbReference type="Gramene" id="TraesNOR7B03G04221020.1">
    <property type="protein sequence ID" value="TraesNOR7B03G04221020.1.CDS1"/>
    <property type="gene ID" value="TraesNOR7B03G04221020"/>
</dbReference>
<dbReference type="Gramene" id="TraesCLE_scaffold_017223_01G000300.1">
    <property type="protein sequence ID" value="TraesCLE_scaffold_017223_01G000300.1"/>
    <property type="gene ID" value="TraesCLE_scaffold_017223_01G000300"/>
</dbReference>
<keyword evidence="3" id="KW-1185">Reference proteome</keyword>